<accession>A0A7C9TPD2</accession>
<reference evidence="3 4" key="1">
    <citation type="journal article" date="2014" name="Int. J. Syst. Evol. Microbiol.">
        <title>Description of Galbitalea soli gen. nov., sp. nov., and Frondihabitans sucicola sp. nov.</title>
        <authorList>
            <person name="Kim S.J."/>
            <person name="Lim J.M."/>
            <person name="Ahn J.H."/>
            <person name="Weon H.Y."/>
            <person name="Hamada M."/>
            <person name="Suzuki K."/>
            <person name="Ahn T.Y."/>
            <person name="Kwon S.W."/>
        </authorList>
    </citation>
    <scope>NUCLEOTIDE SEQUENCE [LARGE SCALE GENOMIC DNA]</scope>
    <source>
        <strain evidence="3 4">NBRC 108727</strain>
    </source>
</reference>
<evidence type="ECO:0000259" key="2">
    <source>
        <dbReference type="Pfam" id="PF13400"/>
    </source>
</evidence>
<keyword evidence="4" id="KW-1185">Reference proteome</keyword>
<dbReference type="InterPro" id="IPR028087">
    <property type="entry name" value="Tad_N"/>
</dbReference>
<feature type="transmembrane region" description="Helical" evidence="1">
    <location>
        <begin position="12"/>
        <end position="34"/>
    </location>
</feature>
<evidence type="ECO:0000256" key="1">
    <source>
        <dbReference type="SAM" id="Phobius"/>
    </source>
</evidence>
<protein>
    <recommendedName>
        <fullName evidence="2">Putative Flp pilus-assembly TadG-like N-terminal domain-containing protein</fullName>
    </recommendedName>
</protein>
<dbReference type="EMBL" id="JAAGWZ010000001">
    <property type="protein sequence ID" value="NEM90538.1"/>
    <property type="molecule type" value="Genomic_DNA"/>
</dbReference>
<name>A0A7C9TPD2_9MICO</name>
<dbReference type="AlphaFoldDB" id="A0A7C9TPD2"/>
<keyword evidence="1" id="KW-1133">Transmembrane helix</keyword>
<keyword evidence="1" id="KW-0472">Membrane</keyword>
<proteinExistence type="predicted"/>
<comment type="caution">
    <text evidence="3">The sequence shown here is derived from an EMBL/GenBank/DDBJ whole genome shotgun (WGS) entry which is preliminary data.</text>
</comment>
<organism evidence="3 4">
    <name type="scientific">Galbitalea soli</name>
    <dbReference type="NCBI Taxonomy" id="1268042"/>
    <lineage>
        <taxon>Bacteria</taxon>
        <taxon>Bacillati</taxon>
        <taxon>Actinomycetota</taxon>
        <taxon>Actinomycetes</taxon>
        <taxon>Micrococcales</taxon>
        <taxon>Microbacteriaceae</taxon>
        <taxon>Galbitalea</taxon>
    </lineage>
</organism>
<feature type="domain" description="Putative Flp pilus-assembly TadG-like N-terminal" evidence="2">
    <location>
        <begin position="6"/>
        <end position="51"/>
    </location>
</feature>
<dbReference type="RefSeq" id="WP_163472180.1">
    <property type="nucleotide sequence ID" value="NZ_JAAGWZ010000001.1"/>
</dbReference>
<sequence>MTDDHGSTLPLTAFFCALALTVVLLVAGATSLYLERKRLFTVADGAALAAAETFRLTDVPHGPVTPSAPLRSDRVDSVVRELLRHSAPMSLPGLRVVRAEAIGGSASVTLSAWWRPPIVSPILGRGIRIEVTSVARSVFH</sequence>
<dbReference type="Pfam" id="PF13400">
    <property type="entry name" value="Tad"/>
    <property type="match status" value="1"/>
</dbReference>
<keyword evidence="1" id="KW-0812">Transmembrane</keyword>
<evidence type="ECO:0000313" key="4">
    <source>
        <dbReference type="Proteomes" id="UP000479756"/>
    </source>
</evidence>
<evidence type="ECO:0000313" key="3">
    <source>
        <dbReference type="EMBL" id="NEM90538.1"/>
    </source>
</evidence>
<gene>
    <name evidence="3" type="ORF">G3T37_04125</name>
</gene>
<dbReference type="Proteomes" id="UP000479756">
    <property type="component" value="Unassembled WGS sequence"/>
</dbReference>